<dbReference type="HAMAP" id="MF_01965">
    <property type="entry name" value="NADHX_dehydratase"/>
    <property type="match status" value="1"/>
</dbReference>
<feature type="binding site" evidence="6">
    <location>
        <position position="249"/>
    </location>
    <ligand>
        <name>AMP</name>
        <dbReference type="ChEBI" id="CHEBI:456215"/>
    </ligand>
</feature>
<evidence type="ECO:0000256" key="2">
    <source>
        <dbReference type="ARBA" id="ARBA00022840"/>
    </source>
</evidence>
<keyword evidence="2 6" id="KW-0067">ATP-binding</keyword>
<comment type="similarity">
    <text evidence="6">Belongs to the NnrD/CARKD family.</text>
</comment>
<dbReference type="PROSITE" id="PS51383">
    <property type="entry name" value="YJEF_C_3"/>
    <property type="match status" value="1"/>
</dbReference>
<feature type="binding site" evidence="6">
    <location>
        <position position="250"/>
    </location>
    <ligand>
        <name>(6S)-NADPHX</name>
        <dbReference type="ChEBI" id="CHEBI:64076"/>
    </ligand>
</feature>
<evidence type="ECO:0000259" key="8">
    <source>
        <dbReference type="PROSITE" id="PS51383"/>
    </source>
</evidence>
<dbReference type="NCBIfam" id="TIGR00196">
    <property type="entry name" value="yjeF_cterm"/>
    <property type="match status" value="1"/>
</dbReference>
<dbReference type="RefSeq" id="WP_013492569.1">
    <property type="nucleotide sequence ID" value="NC_014830.1"/>
</dbReference>
<keyword evidence="9" id="KW-0808">Transferase</keyword>
<evidence type="ECO:0000313" key="10">
    <source>
        <dbReference type="Proteomes" id="UP000008914"/>
    </source>
</evidence>
<feature type="domain" description="YjeF C-terminal" evidence="8">
    <location>
        <begin position="25"/>
        <end position="309"/>
    </location>
</feature>
<keyword evidence="9" id="KW-0418">Kinase</keyword>
<keyword evidence="10" id="KW-1185">Reference proteome</keyword>
<comment type="cofactor">
    <cofactor evidence="6">
        <name>Mg(2+)</name>
        <dbReference type="ChEBI" id="CHEBI:18420"/>
    </cofactor>
</comment>
<dbReference type="GO" id="GO:0110051">
    <property type="term" value="P:metabolite repair"/>
    <property type="evidence" value="ECO:0007669"/>
    <property type="project" value="TreeGrafter"/>
</dbReference>
<dbReference type="OrthoDB" id="9806925at2"/>
<keyword evidence="3 6" id="KW-0521">NADP</keyword>
<dbReference type="SUPFAM" id="SSF53613">
    <property type="entry name" value="Ribokinase-like"/>
    <property type="match status" value="1"/>
</dbReference>
<dbReference type="GO" id="GO:0005524">
    <property type="term" value="F:ATP binding"/>
    <property type="evidence" value="ECO:0007669"/>
    <property type="project" value="UniProtKB-KW"/>
</dbReference>
<dbReference type="EMBL" id="CP002343">
    <property type="protein sequence ID" value="ADU48254.1"/>
    <property type="molecule type" value="Genomic_DNA"/>
</dbReference>
<dbReference type="Pfam" id="PF01256">
    <property type="entry name" value="Carb_kinase"/>
    <property type="match status" value="1"/>
</dbReference>
<sequence length="311" mass="31537">MPETPHTEPAGTRDPAAGSGADLTITPGLLRGWALPDPGGDKYAKGRVLIVGGGVQTPGAVLLAAEAALRVGAGQLQMATVRSTAPLLSTAVPEAYVEGLPEERDGDISPDAAARVLELAASADAVLLGPGIMGPDAARALLERVVPHLECSVVLDALGMAYLTAHRDGVRHLEGRVLLTPNARELAETLGEEHDDPVDDVLRAMAGRLAAQSRAVVLGGAATSFVVTPDGEVWRNESGAPGMAASGAGDAKAGAIAGLLARGAGPAQAAAWGAFIHGRAGERLTAAIGRVGFLARELVRELPTALAEIEV</sequence>
<dbReference type="InterPro" id="IPR000631">
    <property type="entry name" value="CARKD"/>
</dbReference>
<feature type="binding site" evidence="6">
    <location>
        <position position="60"/>
    </location>
    <ligand>
        <name>(6S)-NADPHX</name>
        <dbReference type="ChEBI" id="CHEBI:64076"/>
    </ligand>
</feature>
<dbReference type="KEGG" id="ica:Intca_1741"/>
<dbReference type="InterPro" id="IPR029056">
    <property type="entry name" value="Ribokinase-like"/>
</dbReference>
<feature type="binding site" evidence="6">
    <location>
        <position position="131"/>
    </location>
    <ligand>
        <name>(6S)-NADPHX</name>
        <dbReference type="ChEBI" id="CHEBI:64076"/>
    </ligand>
</feature>
<dbReference type="Proteomes" id="UP000008914">
    <property type="component" value="Chromosome"/>
</dbReference>
<dbReference type="STRING" id="710696.Intca_1741"/>
<dbReference type="PANTHER" id="PTHR12592:SF0">
    <property type="entry name" value="ATP-DEPENDENT (S)-NAD(P)H-HYDRATE DEHYDRATASE"/>
    <property type="match status" value="1"/>
</dbReference>
<evidence type="ECO:0000256" key="1">
    <source>
        <dbReference type="ARBA" id="ARBA00022741"/>
    </source>
</evidence>
<dbReference type="GO" id="GO:0046496">
    <property type="term" value="P:nicotinamide nucleotide metabolic process"/>
    <property type="evidence" value="ECO:0007669"/>
    <property type="project" value="UniProtKB-UniRule"/>
</dbReference>
<comment type="subunit">
    <text evidence="6">Homotetramer.</text>
</comment>
<dbReference type="GO" id="GO:0052856">
    <property type="term" value="F:NAD(P)HX epimerase activity"/>
    <property type="evidence" value="ECO:0007669"/>
    <property type="project" value="TreeGrafter"/>
</dbReference>
<dbReference type="GO" id="GO:0016301">
    <property type="term" value="F:kinase activity"/>
    <property type="evidence" value="ECO:0007669"/>
    <property type="project" value="UniProtKB-KW"/>
</dbReference>
<dbReference type="eggNOG" id="COG0063">
    <property type="taxonomic scope" value="Bacteria"/>
</dbReference>
<keyword evidence="5 6" id="KW-0456">Lyase</keyword>
<dbReference type="CDD" id="cd01171">
    <property type="entry name" value="YXKO-related"/>
    <property type="match status" value="1"/>
</dbReference>
<proteinExistence type="inferred from homology"/>
<gene>
    <name evidence="6" type="primary">nnrD</name>
    <name evidence="9" type="ordered locus">Intca_1741</name>
</gene>
<dbReference type="AlphaFoldDB" id="E6SA44"/>
<keyword evidence="1 6" id="KW-0547">Nucleotide-binding</keyword>
<name>E6SA44_INTC7</name>
<evidence type="ECO:0000256" key="3">
    <source>
        <dbReference type="ARBA" id="ARBA00022857"/>
    </source>
</evidence>
<evidence type="ECO:0000256" key="7">
    <source>
        <dbReference type="SAM" id="MobiDB-lite"/>
    </source>
</evidence>
<protein>
    <recommendedName>
        <fullName evidence="6">ADP-dependent (S)-NAD(P)H-hydrate dehydratase</fullName>
        <ecNumber evidence="6">4.2.1.136</ecNumber>
    </recommendedName>
    <alternativeName>
        <fullName evidence="6">ADP-dependent NAD(P)HX dehydratase</fullName>
    </alternativeName>
</protein>
<evidence type="ECO:0000256" key="4">
    <source>
        <dbReference type="ARBA" id="ARBA00023027"/>
    </source>
</evidence>
<dbReference type="Gene3D" id="3.40.1190.20">
    <property type="match status" value="1"/>
</dbReference>
<accession>E6SA44</accession>
<evidence type="ECO:0000256" key="6">
    <source>
        <dbReference type="HAMAP-Rule" id="MF_01965"/>
    </source>
</evidence>
<comment type="catalytic activity">
    <reaction evidence="6">
        <text>(6S)-NADPHX + ADP = AMP + phosphate + NADPH + H(+)</text>
        <dbReference type="Rhea" id="RHEA:32235"/>
        <dbReference type="ChEBI" id="CHEBI:15378"/>
        <dbReference type="ChEBI" id="CHEBI:43474"/>
        <dbReference type="ChEBI" id="CHEBI:57783"/>
        <dbReference type="ChEBI" id="CHEBI:64076"/>
        <dbReference type="ChEBI" id="CHEBI:456215"/>
        <dbReference type="ChEBI" id="CHEBI:456216"/>
        <dbReference type="EC" id="4.2.1.136"/>
    </reaction>
</comment>
<comment type="function">
    <text evidence="6">Catalyzes the dehydration of the S-form of NAD(P)HX at the expense of ADP, which is converted to AMP. Together with NAD(P)HX epimerase, which catalyzes the epimerization of the S- and R-forms, the enzyme allows the repair of both epimers of NAD(P)HX, a damaged form of NAD(P)H that is a result of enzymatic or heat-dependent hydration.</text>
</comment>
<dbReference type="HOGENOM" id="CLU_024853_2_2_11"/>
<keyword evidence="4 6" id="KW-0520">NAD</keyword>
<feature type="region of interest" description="Disordered" evidence="7">
    <location>
        <begin position="1"/>
        <end position="22"/>
    </location>
</feature>
<evidence type="ECO:0000313" key="9">
    <source>
        <dbReference type="EMBL" id="ADU48254.1"/>
    </source>
</evidence>
<reference evidence="9 10" key="1">
    <citation type="journal article" date="2010" name="Stand. Genomic Sci.">
        <title>Complete genome sequence of Intrasporangium calvum type strain (7 KIP).</title>
        <authorList>
            <person name="Del Rio T.G."/>
            <person name="Chertkov O."/>
            <person name="Yasawong M."/>
            <person name="Lucas S."/>
            <person name="Deshpande S."/>
            <person name="Cheng J.F."/>
            <person name="Detter C."/>
            <person name="Tapia R."/>
            <person name="Han C."/>
            <person name="Goodwin L."/>
            <person name="Pitluck S."/>
            <person name="Liolios K."/>
            <person name="Ivanova N."/>
            <person name="Mavromatis K."/>
            <person name="Pati A."/>
            <person name="Chen A."/>
            <person name="Palaniappan K."/>
            <person name="Land M."/>
            <person name="Hauser L."/>
            <person name="Chang Y.J."/>
            <person name="Jeffries C.D."/>
            <person name="Rohde M."/>
            <person name="Pukall R."/>
            <person name="Sikorski J."/>
            <person name="Goker M."/>
            <person name="Woyke T."/>
            <person name="Bristow J."/>
            <person name="Eisen J.A."/>
            <person name="Markowitz V."/>
            <person name="Hugenholtz P."/>
            <person name="Kyrpides N.C."/>
            <person name="Klenk H.P."/>
            <person name="Lapidus A."/>
        </authorList>
    </citation>
    <scope>NUCLEOTIDE SEQUENCE [LARGE SCALE GENOMIC DNA]</scope>
    <source>
        <strain evidence="10">ATCC 23552 / DSM 43043 / JCM 3097 / NBRC 12989 / 7 KIP</strain>
    </source>
</reference>
<dbReference type="EC" id="4.2.1.136" evidence="6"/>
<dbReference type="GO" id="GO:0052855">
    <property type="term" value="F:ADP-dependent NAD(P)H-hydrate dehydratase activity"/>
    <property type="evidence" value="ECO:0007669"/>
    <property type="project" value="UniProtKB-UniRule"/>
</dbReference>
<dbReference type="PANTHER" id="PTHR12592">
    <property type="entry name" value="ATP-DEPENDENT (S)-NAD(P)H-HYDRATE DEHYDRATASE FAMILY MEMBER"/>
    <property type="match status" value="1"/>
</dbReference>
<evidence type="ECO:0000256" key="5">
    <source>
        <dbReference type="ARBA" id="ARBA00023239"/>
    </source>
</evidence>
<comment type="caution">
    <text evidence="6">Lacks conserved residue(s) required for the propagation of feature annotation.</text>
</comment>
<comment type="catalytic activity">
    <reaction evidence="6">
        <text>(6S)-NADHX + ADP = AMP + phosphate + NADH + H(+)</text>
        <dbReference type="Rhea" id="RHEA:32223"/>
        <dbReference type="ChEBI" id="CHEBI:15378"/>
        <dbReference type="ChEBI" id="CHEBI:43474"/>
        <dbReference type="ChEBI" id="CHEBI:57945"/>
        <dbReference type="ChEBI" id="CHEBI:64074"/>
        <dbReference type="ChEBI" id="CHEBI:456215"/>
        <dbReference type="ChEBI" id="CHEBI:456216"/>
        <dbReference type="EC" id="4.2.1.136"/>
    </reaction>
</comment>
<organism evidence="9 10">
    <name type="scientific">Intrasporangium calvum (strain ATCC 23552 / DSM 43043 / JCM 3097 / NBRC 12989 / NCIMB 10167 / NRRL B-3866 / 7 KIP)</name>
    <dbReference type="NCBI Taxonomy" id="710696"/>
    <lineage>
        <taxon>Bacteria</taxon>
        <taxon>Bacillati</taxon>
        <taxon>Actinomycetota</taxon>
        <taxon>Actinomycetes</taxon>
        <taxon>Micrococcales</taxon>
        <taxon>Intrasporangiaceae</taxon>
        <taxon>Intrasporangium</taxon>
    </lineage>
</organism>